<sequence>MSRNSFAKRSRSPRAVHSGEPGRAHRRRSHLRKAQRGHDWGEDAGVATGEESPAQKLPPERPAHLFARPPAPFHDATYFCKVVRSRDYVFIEFCVEESKDVNKDWEDDFDEDMSNFDRFSEMMNNMGGDEDVDLPEVDGAHDDSQDSDDEKMPDLETPLSVVQGTDAFISPSFSQFQADFQSLMMPEEKTQTRRKRKEQGRLTFKDVAIEFTPEEWECLDLPQRALYREVMVETLRNLLSVDTSPKRVLKGSAPKQSGHTGGILQTMLSERHKSHDTKDHGCRKIQKNVYPRESDKSNQKGVPATHPTNLTCRRDEGNEPIESRLALSFPSYLTGLPVFPAEGQFFVYHQVEKADDTGASFSVLPRIVPPVQINVSNGYGISFWHSPLLIQDQKARVREDPYRRDQDDKAVHDGSQNPSHQMTHGGDTCDTFLWD</sequence>
<proteinExistence type="predicted"/>
<gene>
    <name evidence="1" type="ORF">MJG53_013257</name>
</gene>
<dbReference type="EMBL" id="CM043041">
    <property type="protein sequence ID" value="KAI4571151.1"/>
    <property type="molecule type" value="Genomic_DNA"/>
</dbReference>
<comment type="caution">
    <text evidence="1">The sequence shown here is derived from an EMBL/GenBank/DDBJ whole genome shotgun (WGS) entry which is preliminary data.</text>
</comment>
<reference evidence="1" key="1">
    <citation type="submission" date="2022-03" db="EMBL/GenBank/DDBJ databases">
        <title>Genomic analyses of argali, domestic sheep and their hybrids provide insights into chromosomal evolution, heterosis and genetic basis of agronomic traits.</title>
        <authorList>
            <person name="Li M."/>
        </authorList>
    </citation>
    <scope>NUCLEOTIDE SEQUENCE</scope>
    <source>
        <strain evidence="1">F1 hybrid</strain>
    </source>
</reference>
<evidence type="ECO:0000313" key="2">
    <source>
        <dbReference type="Proteomes" id="UP001057279"/>
    </source>
</evidence>
<dbReference type="Proteomes" id="UP001057279">
    <property type="component" value="Linkage Group LG16"/>
</dbReference>
<accession>A0ACB9UIU7</accession>
<keyword evidence="2" id="KW-1185">Reference proteome</keyword>
<protein>
    <submittedName>
        <fullName evidence="1">Uncharacterized protein</fullName>
    </submittedName>
</protein>
<organism evidence="1 2">
    <name type="scientific">Ovis ammon polii x Ovis aries</name>
    <dbReference type="NCBI Taxonomy" id="2918886"/>
    <lineage>
        <taxon>Eukaryota</taxon>
        <taxon>Metazoa</taxon>
        <taxon>Chordata</taxon>
        <taxon>Craniata</taxon>
        <taxon>Vertebrata</taxon>
        <taxon>Euteleostomi</taxon>
        <taxon>Mammalia</taxon>
        <taxon>Eutheria</taxon>
        <taxon>Laurasiatheria</taxon>
        <taxon>Artiodactyla</taxon>
        <taxon>Ruminantia</taxon>
        <taxon>Pecora</taxon>
        <taxon>Bovidae</taxon>
        <taxon>Caprinae</taxon>
        <taxon>Ovis</taxon>
    </lineage>
</organism>
<evidence type="ECO:0000313" key="1">
    <source>
        <dbReference type="EMBL" id="KAI4571151.1"/>
    </source>
</evidence>
<name>A0ACB9UIU7_9CETA</name>